<protein>
    <submittedName>
        <fullName evidence="1">Uncharacterized protein</fullName>
    </submittedName>
</protein>
<name>A0AAU7P1W7_9VIRU</name>
<evidence type="ECO:0000313" key="1">
    <source>
        <dbReference type="EMBL" id="XBS35470.1"/>
    </source>
</evidence>
<gene>
    <name evidence="1" type="ORF">GECMRC_062</name>
</gene>
<dbReference type="EMBL" id="PP836135">
    <property type="protein sequence ID" value="XBS35470.1"/>
    <property type="molecule type" value="Genomic_DNA"/>
</dbReference>
<sequence length="73" mass="8281">MSTLVIVRVPEYILKGPTVNNSFCGEVWERELFRDLKSAAGSILKGEPAYVTLPNNVNPDTRQTEWDIQVVQF</sequence>
<proteinExistence type="predicted"/>
<accession>A0AAU7P1W7</accession>
<organism evidence="1">
    <name type="scientific">Pseudomonas phage GEC_MRC</name>
    <dbReference type="NCBI Taxonomy" id="3158843"/>
    <lineage>
        <taxon>Viruses</taxon>
    </lineage>
</organism>
<reference evidence="1" key="1">
    <citation type="submission" date="2024-05" db="EMBL/GenBank/DDBJ databases">
        <title>Relevance of the bacteriophage adherence to mucus model for Pseudomonas aeruginosa phages.</title>
        <authorList>
            <person name="Almeida G.Md.F."/>
            <person name="Ravantti J."/>
            <person name="Grdzelishvili N."/>
            <person name="Kakabadze E."/>
            <person name="Bakuradze N."/>
            <person name="Javakhisvili E."/>
            <person name="Megremis S."/>
            <person name="Chanisvili N."/>
            <person name="Papadopoulos N."/>
            <person name="Sundberg L.-R."/>
        </authorList>
    </citation>
    <scope>NUCLEOTIDE SEQUENCE</scope>
</reference>